<evidence type="ECO:0000313" key="2">
    <source>
        <dbReference type="EMBL" id="KAG7336560.1"/>
    </source>
</evidence>
<dbReference type="EMBL" id="JAGRRH010000043">
    <property type="protein sequence ID" value="KAG7339022.1"/>
    <property type="molecule type" value="Genomic_DNA"/>
</dbReference>
<evidence type="ECO:0000313" key="3">
    <source>
        <dbReference type="EMBL" id="KAG7339022.1"/>
    </source>
</evidence>
<dbReference type="Proteomes" id="UP000693970">
    <property type="component" value="Unassembled WGS sequence"/>
</dbReference>
<evidence type="ECO:0000313" key="4">
    <source>
        <dbReference type="EMBL" id="KAG7339854.1"/>
    </source>
</evidence>
<feature type="compositionally biased region" description="Basic residues" evidence="1">
    <location>
        <begin position="1"/>
        <end position="10"/>
    </location>
</feature>
<protein>
    <submittedName>
        <fullName evidence="4">Uncharacterized protein</fullName>
    </submittedName>
</protein>
<feature type="region of interest" description="Disordered" evidence="1">
    <location>
        <begin position="1"/>
        <end position="20"/>
    </location>
</feature>
<dbReference type="EMBL" id="JAGRRH010000007">
    <property type="protein sequence ID" value="KAG7367763.1"/>
    <property type="molecule type" value="Genomic_DNA"/>
</dbReference>
<evidence type="ECO:0000313" key="5">
    <source>
        <dbReference type="EMBL" id="KAG7367763.1"/>
    </source>
</evidence>
<dbReference type="EMBL" id="JAGRRH010000029">
    <property type="protein sequence ID" value="KAG7339854.1"/>
    <property type="molecule type" value="Genomic_DNA"/>
</dbReference>
<reference evidence="4" key="1">
    <citation type="journal article" date="2021" name="Sci. Rep.">
        <title>Diploid genomic architecture of Nitzschia inconspicua, an elite biomass production diatom.</title>
        <authorList>
            <person name="Oliver A."/>
            <person name="Podell S."/>
            <person name="Pinowska A."/>
            <person name="Traller J.C."/>
            <person name="Smith S.R."/>
            <person name="McClure R."/>
            <person name="Beliaev A."/>
            <person name="Bohutskyi P."/>
            <person name="Hill E.A."/>
            <person name="Rabines A."/>
            <person name="Zheng H."/>
            <person name="Allen L.Z."/>
            <person name="Kuo A."/>
            <person name="Grigoriev I.V."/>
            <person name="Allen A.E."/>
            <person name="Hazlebeck D."/>
            <person name="Allen E.E."/>
        </authorList>
    </citation>
    <scope>NUCLEOTIDE SEQUENCE</scope>
    <source>
        <strain evidence="4">Hildebrandi</strain>
    </source>
</reference>
<dbReference type="AlphaFoldDB" id="A0A9K3PCD3"/>
<proteinExistence type="predicted"/>
<sequence length="138" mass="14897">MTSARFRRRPSPSPSSIPVTVRGTGSNIVVAEFPAAPLGHPPGRLSQNFPWYHSDIPTGACDSNMAVVYGGCSMSTDSTRTFPPAPADPTSQLQNFHWRHSDIPTGADSTEERGDLNTSIIRFPLGLYHPAALLSTFD</sequence>
<name>A0A9K3PCD3_9STRA</name>
<dbReference type="EMBL" id="JAGRRH010000118">
    <property type="protein sequence ID" value="KAG7336560.1"/>
    <property type="molecule type" value="Genomic_DNA"/>
</dbReference>
<gene>
    <name evidence="4" type="ORF">IV203_024904</name>
    <name evidence="2" type="ORF">IV203_025031</name>
    <name evidence="3" type="ORF">IV203_028359</name>
    <name evidence="5" type="ORF">IV203_030434</name>
</gene>
<evidence type="ECO:0000313" key="6">
    <source>
        <dbReference type="Proteomes" id="UP000693970"/>
    </source>
</evidence>
<accession>A0A9K3PCD3</accession>
<reference evidence="4" key="2">
    <citation type="submission" date="2021-04" db="EMBL/GenBank/DDBJ databases">
        <authorList>
            <person name="Podell S."/>
        </authorList>
    </citation>
    <scope>NUCLEOTIDE SEQUENCE</scope>
    <source>
        <strain evidence="4">Hildebrandi</strain>
    </source>
</reference>
<organism evidence="4 6">
    <name type="scientific">Nitzschia inconspicua</name>
    <dbReference type="NCBI Taxonomy" id="303405"/>
    <lineage>
        <taxon>Eukaryota</taxon>
        <taxon>Sar</taxon>
        <taxon>Stramenopiles</taxon>
        <taxon>Ochrophyta</taxon>
        <taxon>Bacillariophyta</taxon>
        <taxon>Bacillariophyceae</taxon>
        <taxon>Bacillariophycidae</taxon>
        <taxon>Bacillariales</taxon>
        <taxon>Bacillariaceae</taxon>
        <taxon>Nitzschia</taxon>
    </lineage>
</organism>
<evidence type="ECO:0000256" key="1">
    <source>
        <dbReference type="SAM" id="MobiDB-lite"/>
    </source>
</evidence>
<keyword evidence="6" id="KW-1185">Reference proteome</keyword>
<comment type="caution">
    <text evidence="4">The sequence shown here is derived from an EMBL/GenBank/DDBJ whole genome shotgun (WGS) entry which is preliminary data.</text>
</comment>